<feature type="domain" description="UspA" evidence="2">
    <location>
        <begin position="164"/>
        <end position="306"/>
    </location>
</feature>
<evidence type="ECO:0000313" key="3">
    <source>
        <dbReference type="EMBL" id="MBR7825024.1"/>
    </source>
</evidence>
<dbReference type="InterPro" id="IPR006015">
    <property type="entry name" value="Universal_stress_UspA"/>
</dbReference>
<keyword evidence="4" id="KW-1185">Reference proteome</keyword>
<evidence type="ECO:0000256" key="1">
    <source>
        <dbReference type="ARBA" id="ARBA00008791"/>
    </source>
</evidence>
<dbReference type="SUPFAM" id="SSF52402">
    <property type="entry name" value="Adenine nucleotide alpha hydrolases-like"/>
    <property type="match status" value="2"/>
</dbReference>
<dbReference type="InterPro" id="IPR006016">
    <property type="entry name" value="UspA"/>
</dbReference>
<dbReference type="EMBL" id="JAGSOH010000003">
    <property type="protein sequence ID" value="MBR7825024.1"/>
    <property type="molecule type" value="Genomic_DNA"/>
</dbReference>
<proteinExistence type="inferred from homology"/>
<reference evidence="3" key="1">
    <citation type="submission" date="2021-04" db="EMBL/GenBank/DDBJ databases">
        <title>Genome based classification of Actinospica acidithermotolerans sp. nov., an actinobacterium isolated from an Indonesian hot spring.</title>
        <authorList>
            <person name="Kusuma A.B."/>
            <person name="Putra K.E."/>
            <person name="Nafisah S."/>
            <person name="Loh J."/>
            <person name="Nouioui I."/>
            <person name="Goodfellow M."/>
        </authorList>
    </citation>
    <scope>NUCLEOTIDE SEQUENCE</scope>
    <source>
        <strain evidence="3">MGRD01-02</strain>
    </source>
</reference>
<dbReference type="RefSeq" id="WP_212516186.1">
    <property type="nucleotide sequence ID" value="NZ_JAGSOH010000003.1"/>
</dbReference>
<gene>
    <name evidence="3" type="ORF">KDK95_01810</name>
</gene>
<accession>A0A941E9I3</accession>
<protein>
    <submittedName>
        <fullName evidence="3">Universal stress protein</fullName>
    </submittedName>
</protein>
<dbReference type="PANTHER" id="PTHR46553">
    <property type="entry name" value="ADENINE NUCLEOTIDE ALPHA HYDROLASES-LIKE SUPERFAMILY PROTEIN"/>
    <property type="match status" value="1"/>
</dbReference>
<dbReference type="PRINTS" id="PR01438">
    <property type="entry name" value="UNVRSLSTRESS"/>
</dbReference>
<organism evidence="3 4">
    <name type="scientific">Actinospica acidithermotolerans</name>
    <dbReference type="NCBI Taxonomy" id="2828514"/>
    <lineage>
        <taxon>Bacteria</taxon>
        <taxon>Bacillati</taxon>
        <taxon>Actinomycetota</taxon>
        <taxon>Actinomycetes</taxon>
        <taxon>Catenulisporales</taxon>
        <taxon>Actinospicaceae</taxon>
        <taxon>Actinospica</taxon>
    </lineage>
</organism>
<dbReference type="Proteomes" id="UP000676325">
    <property type="component" value="Unassembled WGS sequence"/>
</dbReference>
<comment type="similarity">
    <text evidence="1">Belongs to the universal stress protein A family.</text>
</comment>
<comment type="caution">
    <text evidence="3">The sequence shown here is derived from an EMBL/GenBank/DDBJ whole genome shotgun (WGS) entry which is preliminary data.</text>
</comment>
<dbReference type="PANTHER" id="PTHR46553:SF3">
    <property type="entry name" value="ADENINE NUCLEOTIDE ALPHA HYDROLASES-LIKE SUPERFAMILY PROTEIN"/>
    <property type="match status" value="1"/>
</dbReference>
<dbReference type="InterPro" id="IPR014729">
    <property type="entry name" value="Rossmann-like_a/b/a_fold"/>
</dbReference>
<dbReference type="Gene3D" id="3.40.50.620">
    <property type="entry name" value="HUPs"/>
    <property type="match status" value="2"/>
</dbReference>
<dbReference type="Pfam" id="PF00582">
    <property type="entry name" value="Usp"/>
    <property type="match status" value="2"/>
</dbReference>
<evidence type="ECO:0000313" key="4">
    <source>
        <dbReference type="Proteomes" id="UP000676325"/>
    </source>
</evidence>
<feature type="domain" description="UspA" evidence="2">
    <location>
        <begin position="11"/>
        <end position="147"/>
    </location>
</feature>
<sequence>MTANIDPSETHRVVVGVDASESSGHAAFWAAREASMRGVPLTLAHALHLPTAAVAPYEPPELAADLQAAGRELVSGLTASIRERYPDLEVNAEFSPASPTNMLLGICAPDVLVVIGNSGHGVIKGLLLGSVSRAVALHPEGPVVVVRGPEPEQVDGAVVFGASPSPSDTAVDYAFAAARRYAAPLRVIRAWTPAVPPTMAAAPMSAMALGISGPGVVSAPVQTSDSDADEAADAARAIEPYRAKYPDVEVEISAAAGDPAAALAEAGADARLVVLGAHHHGPLSLGLSSVAEALLSRSSAPIAVIPPCDGDIS</sequence>
<evidence type="ECO:0000259" key="2">
    <source>
        <dbReference type="Pfam" id="PF00582"/>
    </source>
</evidence>
<dbReference type="AlphaFoldDB" id="A0A941E9I3"/>
<name>A0A941E9I3_9ACTN</name>